<feature type="compositionally biased region" description="Low complexity" evidence="8">
    <location>
        <begin position="726"/>
        <end position="755"/>
    </location>
</feature>
<keyword evidence="6 9" id="KW-0472">Membrane</keyword>
<feature type="transmembrane region" description="Helical" evidence="9">
    <location>
        <begin position="186"/>
        <end position="208"/>
    </location>
</feature>
<dbReference type="Gene3D" id="3.20.20.190">
    <property type="entry name" value="Phosphatidylinositol (PI) phosphodiesterase"/>
    <property type="match status" value="1"/>
</dbReference>
<dbReference type="PROSITE" id="PS51704">
    <property type="entry name" value="GP_PDE"/>
    <property type="match status" value="1"/>
</dbReference>
<feature type="transmembrane region" description="Helical" evidence="9">
    <location>
        <begin position="106"/>
        <end position="136"/>
    </location>
</feature>
<evidence type="ECO:0000256" key="7">
    <source>
        <dbReference type="ARBA" id="ARBA00023180"/>
    </source>
</evidence>
<gene>
    <name evidence="12" type="primary">GDPD4</name>
</gene>
<keyword evidence="3 9" id="KW-0812">Transmembrane</keyword>
<dbReference type="AlphaFoldDB" id="A0A8B8Y4G2"/>
<evidence type="ECO:0000256" key="3">
    <source>
        <dbReference type="ARBA" id="ARBA00022692"/>
    </source>
</evidence>
<keyword evidence="5 9" id="KW-1133">Transmembrane helix</keyword>
<evidence type="ECO:0000259" key="10">
    <source>
        <dbReference type="PROSITE" id="PS51704"/>
    </source>
</evidence>
<feature type="region of interest" description="Disordered" evidence="8">
    <location>
        <begin position="714"/>
        <end position="755"/>
    </location>
</feature>
<reference evidence="12" key="1">
    <citation type="submission" date="2025-08" db="UniProtKB">
        <authorList>
            <consortium name="RefSeq"/>
        </authorList>
    </citation>
    <scope>IDENTIFICATION</scope>
    <source>
        <tissue evidence="12">Epidermis and Blubber</tissue>
    </source>
</reference>
<comment type="similarity">
    <text evidence="2">Belongs to the glycerophosphoryl diester phosphodiesterase family.</text>
</comment>
<evidence type="ECO:0000313" key="11">
    <source>
        <dbReference type="Proteomes" id="UP000694857"/>
    </source>
</evidence>
<dbReference type="GeneID" id="118899505"/>
<evidence type="ECO:0000256" key="2">
    <source>
        <dbReference type="ARBA" id="ARBA00007277"/>
    </source>
</evidence>
<keyword evidence="7" id="KW-0325">Glycoprotein</keyword>
<evidence type="ECO:0000313" key="12">
    <source>
        <dbReference type="RefSeq" id="XP_036717183.1"/>
    </source>
</evidence>
<dbReference type="GO" id="GO:0006629">
    <property type="term" value="P:lipid metabolic process"/>
    <property type="evidence" value="ECO:0007669"/>
    <property type="project" value="InterPro"/>
</dbReference>
<dbReference type="GO" id="GO:0016020">
    <property type="term" value="C:membrane"/>
    <property type="evidence" value="ECO:0007669"/>
    <property type="project" value="UniProtKB-SubCell"/>
</dbReference>
<feature type="transmembrane region" description="Helical" evidence="9">
    <location>
        <begin position="549"/>
        <end position="571"/>
    </location>
</feature>
<proteinExistence type="inferred from homology"/>
<dbReference type="RefSeq" id="XP_036717183.1">
    <property type="nucleotide sequence ID" value="XM_036861288.1"/>
</dbReference>
<keyword evidence="11" id="KW-1185">Reference proteome</keyword>
<accession>A0A8B8Y4G2</accession>
<dbReference type="OrthoDB" id="1058301at2759"/>
<evidence type="ECO:0000256" key="9">
    <source>
        <dbReference type="SAM" id="Phobius"/>
    </source>
</evidence>
<dbReference type="InterPro" id="IPR017946">
    <property type="entry name" value="PLC-like_Pdiesterase_TIM-brl"/>
</dbReference>
<organism evidence="11 12">
    <name type="scientific">Balaenoptera musculus</name>
    <name type="common">Blue whale</name>
    <dbReference type="NCBI Taxonomy" id="9771"/>
    <lineage>
        <taxon>Eukaryota</taxon>
        <taxon>Metazoa</taxon>
        <taxon>Chordata</taxon>
        <taxon>Craniata</taxon>
        <taxon>Vertebrata</taxon>
        <taxon>Euteleostomi</taxon>
        <taxon>Mammalia</taxon>
        <taxon>Eutheria</taxon>
        <taxon>Laurasiatheria</taxon>
        <taxon>Artiodactyla</taxon>
        <taxon>Whippomorpha</taxon>
        <taxon>Cetacea</taxon>
        <taxon>Mysticeti</taxon>
        <taxon>Balaenopteridae</taxon>
        <taxon>Balaenoptera</taxon>
    </lineage>
</organism>
<evidence type="ECO:0000256" key="6">
    <source>
        <dbReference type="ARBA" id="ARBA00023136"/>
    </source>
</evidence>
<dbReference type="PANTHER" id="PTHR23344">
    <property type="entry name" value="GLYCEROPHOSPHORYL DIESTER PHOSPHODIESTERASE"/>
    <property type="match status" value="1"/>
</dbReference>
<dbReference type="PANTHER" id="PTHR23344:SF13">
    <property type="entry name" value="GLYCEROPHOSPHODIESTER PHOSPHODIESTERASE DOMAIN-CONTAINING PROTEIN 4"/>
    <property type="match status" value="1"/>
</dbReference>
<feature type="transmembrane region" description="Helical" evidence="9">
    <location>
        <begin position="66"/>
        <end position="86"/>
    </location>
</feature>
<dbReference type="SUPFAM" id="SSF51695">
    <property type="entry name" value="PLC-like phosphodiesterases"/>
    <property type="match status" value="1"/>
</dbReference>
<protein>
    <submittedName>
        <fullName evidence="12">Glycerophosphodiester phosphodiesterase domain-containing protein 4</fullName>
    </submittedName>
</protein>
<sequence length="755" mass="87913">MPMKANRIEPRSQKTKRWKKDSPWILHIFNHKCCVTSITGCYSCQWKIKQEKKSKRGPYCSWRERLFYPCLVISFCMSVLLLFVWIESSNEYFGFDWVIFLGTGFWFFWSIVLLSFFGILAAYTSLLLVLGSLLLWEGIELYLHWCHKILILLVILTCSFFFWILFTYWKDRWLTVGLSLQVFAPYIHLSSISVMVMLSWPVAFYLIYLEGEGRIRRYQMTCYERKRNKRCNVLIKLRALQVAIGVPFFLILLCLYLLPLGIYSPCIQEKDKLGPKPNFFGHRGAPMLGPENTMMAFEKAVEHGAFGLESDVQMSYDHVPFLMHDSDLRRTTNINEVLPNASLTHPSLFDWDFLSTLNAGKWFSHPRFKPFYNMKPLSEADREKAGNQKIPKLTELLELAQKEKKSVIFDLNAPAPRHFHRSSYVRHVVSVILDSKIEQHLIFWVPGFDREYVRKRAPGFQQVGQLFSIERLTKENISRINVDYKRLFYSGLREYKAVNININLYIVNEPWLFSLAWCSSIYSVTTDNIQVLNEINHPYFFMTPSYYKFMWILMDCVSAVFIVAIFYFHWWRESQKEKLLKSTGIHTESQSISLRTGKSENQEPSHISIDPPARVMEIPWIQATLYPTLTKSVRKHPDPSCFSVVPMKKASKPEQVSKTIKTPMPGKDDVRQLVPTMKAFEPTQAPIWESTRETPLQTSLSAIEADETISCVDIPHPQKQIEKPPSIESSEESSFMFSTTSSLSFSSLRLSSKKD</sequence>
<dbReference type="CTD" id="220032"/>
<dbReference type="Pfam" id="PF03009">
    <property type="entry name" value="GDPD"/>
    <property type="match status" value="1"/>
</dbReference>
<evidence type="ECO:0000256" key="1">
    <source>
        <dbReference type="ARBA" id="ARBA00004141"/>
    </source>
</evidence>
<evidence type="ECO:0000256" key="4">
    <source>
        <dbReference type="ARBA" id="ARBA00022801"/>
    </source>
</evidence>
<name>A0A8B8Y4G2_BALMU</name>
<dbReference type="GO" id="GO:0008889">
    <property type="term" value="F:glycerophosphodiester phosphodiesterase activity"/>
    <property type="evidence" value="ECO:0007669"/>
    <property type="project" value="TreeGrafter"/>
</dbReference>
<comment type="subcellular location">
    <subcellularLocation>
        <location evidence="1">Membrane</location>
        <topology evidence="1">Multi-pass membrane protein</topology>
    </subcellularLocation>
</comment>
<evidence type="ECO:0000256" key="8">
    <source>
        <dbReference type="SAM" id="MobiDB-lite"/>
    </source>
</evidence>
<evidence type="ECO:0000256" key="5">
    <source>
        <dbReference type="ARBA" id="ARBA00022989"/>
    </source>
</evidence>
<keyword evidence="4" id="KW-0378">Hydrolase</keyword>
<feature type="transmembrane region" description="Helical" evidence="9">
    <location>
        <begin position="235"/>
        <end position="258"/>
    </location>
</feature>
<dbReference type="KEGG" id="bmus:118899505"/>
<feature type="domain" description="GP-PDE" evidence="10">
    <location>
        <begin position="277"/>
        <end position="536"/>
    </location>
</feature>
<dbReference type="Proteomes" id="UP000694857">
    <property type="component" value="Chromosome 8"/>
</dbReference>
<feature type="transmembrane region" description="Helical" evidence="9">
    <location>
        <begin position="148"/>
        <end position="166"/>
    </location>
</feature>
<dbReference type="InterPro" id="IPR030395">
    <property type="entry name" value="GP_PDE_dom"/>
</dbReference>